<organism evidence="2">
    <name type="scientific">Blumeria graminis f. sp. tritici 96224</name>
    <dbReference type="NCBI Taxonomy" id="1268274"/>
    <lineage>
        <taxon>Eukaryota</taxon>
        <taxon>Fungi</taxon>
        <taxon>Dikarya</taxon>
        <taxon>Ascomycota</taxon>
        <taxon>Pezizomycotina</taxon>
        <taxon>Leotiomycetes</taxon>
        <taxon>Erysiphales</taxon>
        <taxon>Erysiphaceae</taxon>
        <taxon>Blumeria</taxon>
    </lineage>
</organism>
<reference evidence="2" key="1">
    <citation type="submission" date="2018-07" db="EMBL/GenBank/DDBJ databases">
        <authorList>
            <person name="Quirk P.G."/>
            <person name="Krulwich T.A."/>
        </authorList>
    </citation>
    <scope>NUCLEOTIDE SEQUENCE</scope>
    <source>
        <strain evidence="2">96224</strain>
    </source>
</reference>
<sequence length="96" mass="10586">MLHGTSQLIKVRSIDYNSDVSMGGMKIDLHALVTMVPNTNPTSANRAKNTQRSATPWRTDSEVAELHKKGYACVARTQDIELDFAKGLAALKDQQK</sequence>
<evidence type="ECO:0000256" key="1">
    <source>
        <dbReference type="SAM" id="MobiDB-lite"/>
    </source>
</evidence>
<name>A0A381LFT0_BLUGR</name>
<gene>
    <name evidence="2" type="ORF">BGT96224V2_LOCUS5305</name>
</gene>
<dbReference type="EMBL" id="UIGY01000161">
    <property type="protein sequence ID" value="SUZ12046.1"/>
    <property type="molecule type" value="Genomic_DNA"/>
</dbReference>
<accession>A0A381LFT0</accession>
<proteinExistence type="predicted"/>
<evidence type="ECO:0000313" key="2">
    <source>
        <dbReference type="EMBL" id="SUZ12046.1"/>
    </source>
</evidence>
<feature type="compositionally biased region" description="Polar residues" evidence="1">
    <location>
        <begin position="40"/>
        <end position="58"/>
    </location>
</feature>
<dbReference type="AlphaFoldDB" id="A0A381LFT0"/>
<feature type="region of interest" description="Disordered" evidence="1">
    <location>
        <begin position="40"/>
        <end position="59"/>
    </location>
</feature>
<protein>
    <submittedName>
        <fullName evidence="2">BgtAc-30299</fullName>
    </submittedName>
</protein>
<feature type="non-terminal residue" evidence="2">
    <location>
        <position position="96"/>
    </location>
</feature>